<reference evidence="1" key="1">
    <citation type="journal article" date="2020" name="Stud. Mycol.">
        <title>101 Dothideomycetes genomes: a test case for predicting lifestyles and emergence of pathogens.</title>
        <authorList>
            <person name="Haridas S."/>
            <person name="Albert R."/>
            <person name="Binder M."/>
            <person name="Bloem J."/>
            <person name="Labutti K."/>
            <person name="Salamov A."/>
            <person name="Andreopoulos B."/>
            <person name="Baker S."/>
            <person name="Barry K."/>
            <person name="Bills G."/>
            <person name="Bluhm B."/>
            <person name="Cannon C."/>
            <person name="Castanera R."/>
            <person name="Culley D."/>
            <person name="Daum C."/>
            <person name="Ezra D."/>
            <person name="Gonzalez J."/>
            <person name="Henrissat B."/>
            <person name="Kuo A."/>
            <person name="Liang C."/>
            <person name="Lipzen A."/>
            <person name="Lutzoni F."/>
            <person name="Magnuson J."/>
            <person name="Mondo S."/>
            <person name="Nolan M."/>
            <person name="Ohm R."/>
            <person name="Pangilinan J."/>
            <person name="Park H.-J."/>
            <person name="Ramirez L."/>
            <person name="Alfaro M."/>
            <person name="Sun H."/>
            <person name="Tritt A."/>
            <person name="Yoshinaga Y."/>
            <person name="Zwiers L.-H."/>
            <person name="Turgeon B."/>
            <person name="Goodwin S."/>
            <person name="Spatafora J."/>
            <person name="Crous P."/>
            <person name="Grigoriev I."/>
        </authorList>
    </citation>
    <scope>NUCLEOTIDE SEQUENCE</scope>
    <source>
        <strain evidence="1">CBS 121167</strain>
    </source>
</reference>
<evidence type="ECO:0000313" key="2">
    <source>
        <dbReference type="Proteomes" id="UP000799438"/>
    </source>
</evidence>
<name>A0A6A6B892_9PEZI</name>
<accession>A0A6A6B892</accession>
<dbReference type="RefSeq" id="XP_033396082.1">
    <property type="nucleotide sequence ID" value="XM_033544270.1"/>
</dbReference>
<evidence type="ECO:0000313" key="1">
    <source>
        <dbReference type="EMBL" id="KAF2140369.1"/>
    </source>
</evidence>
<protein>
    <recommendedName>
        <fullName evidence="3">F-box domain-containing protein</fullName>
    </recommendedName>
</protein>
<dbReference type="OrthoDB" id="5314997at2759"/>
<dbReference type="InterPro" id="IPR038883">
    <property type="entry name" value="AN11006-like"/>
</dbReference>
<evidence type="ECO:0008006" key="3">
    <source>
        <dbReference type="Google" id="ProtNLM"/>
    </source>
</evidence>
<sequence length="260" mass="31081">MYLLDHFDSLKAENGMSFLDLPTELRLLVYEYAFKHEKESDDKEIGSTIRCLREKSSPFTTLLLTCRQVHAEAARILYGKNCLNLGTCNIYTNEDPSFPQYEDNVFNPFERYVDFEQAARPSLYAPLVKTVWIHLSSHYLNRCHILWEAILRRVQWLTRNFKNLKELRIDLSFVYEPDWIALLEREPDETKEMHIRRIRKWMSEMYKLKQLKLPKCLKIKLDPGLTICLYDPFTIEVPQRGFPSFDDFYEAVECFKEKQR</sequence>
<gene>
    <name evidence="1" type="ORF">K452DRAFT_319863</name>
</gene>
<proteinExistence type="predicted"/>
<dbReference type="GeneID" id="54301766"/>
<dbReference type="AlphaFoldDB" id="A0A6A6B892"/>
<dbReference type="EMBL" id="ML995490">
    <property type="protein sequence ID" value="KAF2140369.1"/>
    <property type="molecule type" value="Genomic_DNA"/>
</dbReference>
<keyword evidence="2" id="KW-1185">Reference proteome</keyword>
<dbReference type="PANTHER" id="PTHR42085">
    <property type="entry name" value="F-BOX DOMAIN-CONTAINING PROTEIN"/>
    <property type="match status" value="1"/>
</dbReference>
<dbReference type="Proteomes" id="UP000799438">
    <property type="component" value="Unassembled WGS sequence"/>
</dbReference>
<dbReference type="PANTHER" id="PTHR42085:SF1">
    <property type="entry name" value="F-BOX DOMAIN-CONTAINING PROTEIN"/>
    <property type="match status" value="1"/>
</dbReference>
<organism evidence="1 2">
    <name type="scientific">Aplosporella prunicola CBS 121167</name>
    <dbReference type="NCBI Taxonomy" id="1176127"/>
    <lineage>
        <taxon>Eukaryota</taxon>
        <taxon>Fungi</taxon>
        <taxon>Dikarya</taxon>
        <taxon>Ascomycota</taxon>
        <taxon>Pezizomycotina</taxon>
        <taxon>Dothideomycetes</taxon>
        <taxon>Dothideomycetes incertae sedis</taxon>
        <taxon>Botryosphaeriales</taxon>
        <taxon>Aplosporellaceae</taxon>
        <taxon>Aplosporella</taxon>
    </lineage>
</organism>